<proteinExistence type="predicted"/>
<accession>A0A392P6Z8</accession>
<comment type="caution">
    <text evidence="1">The sequence shown here is derived from an EMBL/GenBank/DDBJ whole genome shotgun (WGS) entry which is preliminary data.</text>
</comment>
<organism evidence="1 2">
    <name type="scientific">Trifolium medium</name>
    <dbReference type="NCBI Taxonomy" id="97028"/>
    <lineage>
        <taxon>Eukaryota</taxon>
        <taxon>Viridiplantae</taxon>
        <taxon>Streptophyta</taxon>
        <taxon>Embryophyta</taxon>
        <taxon>Tracheophyta</taxon>
        <taxon>Spermatophyta</taxon>
        <taxon>Magnoliopsida</taxon>
        <taxon>eudicotyledons</taxon>
        <taxon>Gunneridae</taxon>
        <taxon>Pentapetalae</taxon>
        <taxon>rosids</taxon>
        <taxon>fabids</taxon>
        <taxon>Fabales</taxon>
        <taxon>Fabaceae</taxon>
        <taxon>Papilionoideae</taxon>
        <taxon>50 kb inversion clade</taxon>
        <taxon>NPAAA clade</taxon>
        <taxon>Hologalegina</taxon>
        <taxon>IRL clade</taxon>
        <taxon>Trifolieae</taxon>
        <taxon>Trifolium</taxon>
    </lineage>
</organism>
<keyword evidence="2" id="KW-1185">Reference proteome</keyword>
<reference evidence="1 2" key="1">
    <citation type="journal article" date="2018" name="Front. Plant Sci.">
        <title>Red Clover (Trifolium pratense) and Zigzag Clover (T. medium) - A Picture of Genomic Similarities and Differences.</title>
        <authorList>
            <person name="Dluhosova J."/>
            <person name="Istvanek J."/>
            <person name="Nedelnik J."/>
            <person name="Repkova J."/>
        </authorList>
    </citation>
    <scope>NUCLEOTIDE SEQUENCE [LARGE SCALE GENOMIC DNA]</scope>
    <source>
        <strain evidence="2">cv. 10/8</strain>
        <tissue evidence="1">Leaf</tissue>
    </source>
</reference>
<protein>
    <submittedName>
        <fullName evidence="1">Uncharacterized protein</fullName>
    </submittedName>
</protein>
<name>A0A392P6Z8_9FABA</name>
<evidence type="ECO:0000313" key="1">
    <source>
        <dbReference type="EMBL" id="MCI07006.1"/>
    </source>
</evidence>
<sequence>ASIEVVANVALLPHEGVKTMVVVSAVPLGVVQLGSLTKTLYVL</sequence>
<dbReference type="AlphaFoldDB" id="A0A392P6Z8"/>
<dbReference type="EMBL" id="LXQA010063844">
    <property type="protein sequence ID" value="MCI07006.1"/>
    <property type="molecule type" value="Genomic_DNA"/>
</dbReference>
<feature type="non-terminal residue" evidence="1">
    <location>
        <position position="1"/>
    </location>
</feature>
<dbReference type="Proteomes" id="UP000265520">
    <property type="component" value="Unassembled WGS sequence"/>
</dbReference>
<evidence type="ECO:0000313" key="2">
    <source>
        <dbReference type="Proteomes" id="UP000265520"/>
    </source>
</evidence>